<feature type="transmembrane region" description="Helical" evidence="6">
    <location>
        <begin position="282"/>
        <end position="301"/>
    </location>
</feature>
<feature type="domain" description="Major facilitator superfamily (MFS) profile" evidence="7">
    <location>
        <begin position="19"/>
        <end position="428"/>
    </location>
</feature>
<evidence type="ECO:0000313" key="8">
    <source>
        <dbReference type="EMBL" id="MFC4242236.1"/>
    </source>
</evidence>
<accession>A0ABV8Q1U1</accession>
<evidence type="ECO:0000259" key="7">
    <source>
        <dbReference type="PROSITE" id="PS50850"/>
    </source>
</evidence>
<gene>
    <name evidence="8" type="ORF">ACFOYW_02535</name>
</gene>
<feature type="transmembrane region" description="Helical" evidence="6">
    <location>
        <begin position="15"/>
        <end position="32"/>
    </location>
</feature>
<keyword evidence="2" id="KW-0813">Transport</keyword>
<feature type="transmembrane region" description="Helical" evidence="6">
    <location>
        <begin position="313"/>
        <end position="333"/>
    </location>
</feature>
<keyword evidence="3 6" id="KW-0812">Transmembrane</keyword>
<dbReference type="PROSITE" id="PS50850">
    <property type="entry name" value="MFS"/>
    <property type="match status" value="1"/>
</dbReference>
<evidence type="ECO:0000256" key="1">
    <source>
        <dbReference type="ARBA" id="ARBA00004651"/>
    </source>
</evidence>
<dbReference type="Proteomes" id="UP001595900">
    <property type="component" value="Unassembled WGS sequence"/>
</dbReference>
<feature type="transmembrane region" description="Helical" evidence="6">
    <location>
        <begin position="246"/>
        <end position="270"/>
    </location>
</feature>
<feature type="transmembrane region" description="Helical" evidence="6">
    <location>
        <begin position="110"/>
        <end position="135"/>
    </location>
</feature>
<feature type="transmembrane region" description="Helical" evidence="6">
    <location>
        <begin position="52"/>
        <end position="72"/>
    </location>
</feature>
<evidence type="ECO:0000256" key="4">
    <source>
        <dbReference type="ARBA" id="ARBA00022989"/>
    </source>
</evidence>
<evidence type="ECO:0000256" key="3">
    <source>
        <dbReference type="ARBA" id="ARBA00022692"/>
    </source>
</evidence>
<feature type="transmembrane region" description="Helical" evidence="6">
    <location>
        <begin position="84"/>
        <end position="104"/>
    </location>
</feature>
<keyword evidence="9" id="KW-1185">Reference proteome</keyword>
<feature type="transmembrane region" description="Helical" evidence="6">
    <location>
        <begin position="178"/>
        <end position="200"/>
    </location>
</feature>
<organism evidence="8 9">
    <name type="scientific">Gryllotalpicola reticulitermitis</name>
    <dbReference type="NCBI Taxonomy" id="1184153"/>
    <lineage>
        <taxon>Bacteria</taxon>
        <taxon>Bacillati</taxon>
        <taxon>Actinomycetota</taxon>
        <taxon>Actinomycetes</taxon>
        <taxon>Micrococcales</taxon>
        <taxon>Microbacteriaceae</taxon>
        <taxon>Gryllotalpicola</taxon>
    </lineage>
</organism>
<keyword evidence="5 6" id="KW-0472">Membrane</keyword>
<evidence type="ECO:0000256" key="2">
    <source>
        <dbReference type="ARBA" id="ARBA00022448"/>
    </source>
</evidence>
<dbReference type="InterPro" id="IPR011701">
    <property type="entry name" value="MFS"/>
</dbReference>
<name>A0ABV8Q1U1_9MICO</name>
<dbReference type="PANTHER" id="PTHR43791">
    <property type="entry name" value="PERMEASE-RELATED"/>
    <property type="match status" value="1"/>
</dbReference>
<comment type="caution">
    <text evidence="8">The sequence shown here is derived from an EMBL/GenBank/DDBJ whole genome shotgun (WGS) entry which is preliminary data.</text>
</comment>
<dbReference type="RefSeq" id="WP_390227042.1">
    <property type="nucleotide sequence ID" value="NZ_JBHSCN010000002.1"/>
</dbReference>
<protein>
    <submittedName>
        <fullName evidence="8">MFS transporter</fullName>
    </submittedName>
</protein>
<dbReference type="CDD" id="cd17319">
    <property type="entry name" value="MFS_ExuT_GudP_like"/>
    <property type="match status" value="1"/>
</dbReference>
<dbReference type="InterPro" id="IPR020846">
    <property type="entry name" value="MFS_dom"/>
</dbReference>
<evidence type="ECO:0000256" key="6">
    <source>
        <dbReference type="SAM" id="Phobius"/>
    </source>
</evidence>
<proteinExistence type="predicted"/>
<evidence type="ECO:0000256" key="5">
    <source>
        <dbReference type="ARBA" id="ARBA00023136"/>
    </source>
</evidence>
<dbReference type="SUPFAM" id="SSF103473">
    <property type="entry name" value="MFS general substrate transporter"/>
    <property type="match status" value="1"/>
</dbReference>
<feature type="transmembrane region" description="Helical" evidence="6">
    <location>
        <begin position="339"/>
        <end position="357"/>
    </location>
</feature>
<reference evidence="9" key="1">
    <citation type="journal article" date="2019" name="Int. J. Syst. Evol. Microbiol.">
        <title>The Global Catalogue of Microorganisms (GCM) 10K type strain sequencing project: providing services to taxonomists for standard genome sequencing and annotation.</title>
        <authorList>
            <consortium name="The Broad Institute Genomics Platform"/>
            <consortium name="The Broad Institute Genome Sequencing Center for Infectious Disease"/>
            <person name="Wu L."/>
            <person name="Ma J."/>
        </authorList>
    </citation>
    <scope>NUCLEOTIDE SEQUENCE [LARGE SCALE GENOMIC DNA]</scope>
    <source>
        <strain evidence="9">CGMCC 1.10363</strain>
    </source>
</reference>
<feature type="transmembrane region" description="Helical" evidence="6">
    <location>
        <begin position="369"/>
        <end position="390"/>
    </location>
</feature>
<dbReference type="InterPro" id="IPR036259">
    <property type="entry name" value="MFS_trans_sf"/>
</dbReference>
<keyword evidence="4 6" id="KW-1133">Transmembrane helix</keyword>
<dbReference type="Gene3D" id="1.20.1250.20">
    <property type="entry name" value="MFS general substrate transporter like domains"/>
    <property type="match status" value="2"/>
</dbReference>
<comment type="subcellular location">
    <subcellularLocation>
        <location evidence="1">Cell membrane</location>
        <topology evidence="1">Multi-pass membrane protein</topology>
    </subcellularLocation>
</comment>
<dbReference type="EMBL" id="JBHSCN010000002">
    <property type="protein sequence ID" value="MFC4242236.1"/>
    <property type="molecule type" value="Genomic_DNA"/>
</dbReference>
<sequence>MSISLSAERSAIRKAAYRIIPMILILNFICYLDRVNIGFASLTMNESIGLNAAAYGFGSGIFFIAYFIFEVPSNLLLHRLGARVWIARIMITWGIISSLTFLAHGPVSFYIFRFLLGVAEAGFFPGIILYLTYWFPKRQRALAISAFMAASPLSSVIGAPLSTFVISHSTGFLGLAGWQTMFLIEGIPAIIVGILTIIFLPSRPKDVRWLSVDEKSSLDARLSAEAAEAVVGSKVSVRRALLDGRVIALALIHFGLQFGPYTLSFFLPQIIKTTGSALSVQAVGWITAVPYLFTTVLMLIWARHSDRTRERVWHIAGPMIIGAVVTALAVHLGNFWLEIAAVTVTSIVSYAALPVFWQFPATLLGGTAAAAGIGLVNSVGNLAGFVAPYLTGELVTANHGSYSVSMYVLGAIMLAAALGILLLGRRFGPLLSRPEPPLSELAEDATIQAAS</sequence>
<evidence type="ECO:0000313" key="9">
    <source>
        <dbReference type="Proteomes" id="UP001595900"/>
    </source>
</evidence>
<feature type="transmembrane region" description="Helical" evidence="6">
    <location>
        <begin position="402"/>
        <end position="423"/>
    </location>
</feature>
<feature type="transmembrane region" description="Helical" evidence="6">
    <location>
        <begin position="142"/>
        <end position="166"/>
    </location>
</feature>
<dbReference type="Pfam" id="PF07690">
    <property type="entry name" value="MFS_1"/>
    <property type="match status" value="1"/>
</dbReference>
<dbReference type="PANTHER" id="PTHR43791:SF36">
    <property type="entry name" value="TRANSPORTER, PUTATIVE (AFU_ORTHOLOGUE AFUA_6G08340)-RELATED"/>
    <property type="match status" value="1"/>
</dbReference>